<evidence type="ECO:0000313" key="2">
    <source>
        <dbReference type="Proteomes" id="UP000186940"/>
    </source>
</evidence>
<sequence length="112" mass="12427">MHIESFDVRVLKQVAPAKARIGVNRFIETWKRSVEIFGENQVESFIIDGSKIMSEIGAYPFILSLRPIPGSLMEDAVPAEAYRIMSHGRNAGQGVSDAGRVLHCLILSNLQM</sequence>
<name>A0A1F2P913_9EURY</name>
<dbReference type="AlphaFoldDB" id="A0A1F2P913"/>
<protein>
    <submittedName>
        <fullName evidence="1">Protein, radical SAM</fullName>
    </submittedName>
</protein>
<accession>A0A1F2P913</accession>
<evidence type="ECO:0000313" key="1">
    <source>
        <dbReference type="EMBL" id="OFV67850.1"/>
    </source>
</evidence>
<keyword evidence="2" id="KW-1185">Reference proteome</keyword>
<organism evidence="1 2">
    <name type="scientific">Candidatus Syntropharchaeum caldarium</name>
    <dbReference type="NCBI Taxonomy" id="1838285"/>
    <lineage>
        <taxon>Archaea</taxon>
        <taxon>Methanobacteriati</taxon>
        <taxon>Methanobacteriota</taxon>
        <taxon>Stenosarchaea group</taxon>
        <taxon>Methanomicrobia</taxon>
        <taxon>Methanosarcinales</taxon>
        <taxon>ANME-2 cluster</taxon>
        <taxon>Candidatus Syntropharchaeum</taxon>
    </lineage>
</organism>
<dbReference type="Proteomes" id="UP000186940">
    <property type="component" value="Unassembled WGS sequence"/>
</dbReference>
<comment type="caution">
    <text evidence="1">The sequence shown here is derived from an EMBL/GenBank/DDBJ whole genome shotgun (WGS) entry which is preliminary data.</text>
</comment>
<proteinExistence type="predicted"/>
<reference evidence="1" key="1">
    <citation type="submission" date="2016-05" db="EMBL/GenBank/DDBJ databases">
        <title>Microbial consortia oxidize butane by reversing methanogenesis.</title>
        <authorList>
            <person name="Laso-Perez R."/>
            <person name="Richter M."/>
            <person name="Wegener G."/>
            <person name="Musat F."/>
        </authorList>
    </citation>
    <scope>NUCLEOTIDE SEQUENCE [LARGE SCALE GENOMIC DNA]</scope>
    <source>
        <strain evidence="1">BOX2</strain>
    </source>
</reference>
<dbReference type="EMBL" id="LYOS01000003">
    <property type="protein sequence ID" value="OFV67850.1"/>
    <property type="molecule type" value="Genomic_DNA"/>
</dbReference>
<gene>
    <name evidence="1" type="ORF">SCAL_001225</name>
</gene>
<dbReference type="STRING" id="1838285.SCAL_001225"/>